<dbReference type="SUPFAM" id="SSF53474">
    <property type="entry name" value="alpha/beta-Hydrolases"/>
    <property type="match status" value="1"/>
</dbReference>
<evidence type="ECO:0000259" key="1">
    <source>
        <dbReference type="Pfam" id="PF12697"/>
    </source>
</evidence>
<evidence type="ECO:0000313" key="2">
    <source>
        <dbReference type="EMBL" id="MDT9595308.1"/>
    </source>
</evidence>
<comment type="caution">
    <text evidence="2">The sequence shown here is derived from an EMBL/GenBank/DDBJ whole genome shotgun (WGS) entry which is preliminary data.</text>
</comment>
<organism evidence="2 3">
    <name type="scientific">Nocardioides imazamoxiresistens</name>
    <dbReference type="NCBI Taxonomy" id="3231893"/>
    <lineage>
        <taxon>Bacteria</taxon>
        <taxon>Bacillati</taxon>
        <taxon>Actinomycetota</taxon>
        <taxon>Actinomycetes</taxon>
        <taxon>Propionibacteriales</taxon>
        <taxon>Nocardioidaceae</taxon>
        <taxon>Nocardioides</taxon>
    </lineage>
</organism>
<gene>
    <name evidence="2" type="ORF">RDV89_19630</name>
</gene>
<proteinExistence type="predicted"/>
<feature type="domain" description="AB hydrolase-1" evidence="1">
    <location>
        <begin position="4"/>
        <end position="223"/>
    </location>
</feature>
<dbReference type="Gene3D" id="3.40.50.1820">
    <property type="entry name" value="alpha/beta hydrolase"/>
    <property type="match status" value="1"/>
</dbReference>
<dbReference type="Pfam" id="PF12697">
    <property type="entry name" value="Abhydrolase_6"/>
    <property type="match status" value="1"/>
</dbReference>
<dbReference type="Proteomes" id="UP001268542">
    <property type="component" value="Unassembled WGS sequence"/>
</dbReference>
<dbReference type="EMBL" id="JAVYII010000011">
    <property type="protein sequence ID" value="MDT9595308.1"/>
    <property type="molecule type" value="Genomic_DNA"/>
</dbReference>
<dbReference type="RefSeq" id="WP_315735915.1">
    <property type="nucleotide sequence ID" value="NZ_JAVYII010000011.1"/>
</dbReference>
<keyword evidence="2" id="KW-0378">Hydrolase</keyword>
<reference evidence="2 3" key="1">
    <citation type="submission" date="2023-08" db="EMBL/GenBank/DDBJ databases">
        <title>Nocardioides seae sp. nov., a bacterium isolated from a soil.</title>
        <authorList>
            <person name="Wang X."/>
        </authorList>
    </citation>
    <scope>NUCLEOTIDE SEQUENCE [LARGE SCALE GENOMIC DNA]</scope>
    <source>
        <strain evidence="2 3">YZH12</strain>
    </source>
</reference>
<dbReference type="GO" id="GO:0016787">
    <property type="term" value="F:hydrolase activity"/>
    <property type="evidence" value="ECO:0007669"/>
    <property type="project" value="UniProtKB-KW"/>
</dbReference>
<evidence type="ECO:0000313" key="3">
    <source>
        <dbReference type="Proteomes" id="UP001268542"/>
    </source>
</evidence>
<dbReference type="InterPro" id="IPR029058">
    <property type="entry name" value="AB_hydrolase_fold"/>
</dbReference>
<name>A0ABU3Q1C7_9ACTN</name>
<protein>
    <submittedName>
        <fullName evidence="2">Alpha/beta hydrolase</fullName>
    </submittedName>
</protein>
<dbReference type="PANTHER" id="PTHR37017">
    <property type="entry name" value="AB HYDROLASE-1 DOMAIN-CONTAINING PROTEIN-RELATED"/>
    <property type="match status" value="1"/>
</dbReference>
<dbReference type="InterPro" id="IPR052897">
    <property type="entry name" value="Sec-Metab_Biosynth_Hydrolase"/>
</dbReference>
<accession>A0ABU3Q1C7</accession>
<dbReference type="PANTHER" id="PTHR37017:SF11">
    <property type="entry name" value="ESTERASE_LIPASE_THIOESTERASE DOMAIN-CONTAINING PROTEIN"/>
    <property type="match status" value="1"/>
</dbReference>
<dbReference type="InterPro" id="IPR000073">
    <property type="entry name" value="AB_hydrolase_1"/>
</dbReference>
<keyword evidence="3" id="KW-1185">Reference proteome</keyword>
<sequence length="237" mass="24378">MTRFLLLPGGGGAAYVWHHVVDALTARGHLAVAVDLPAEDPAAGLEEYADVAAAAARAAAPDEADAPWTVVGLSLGAFTAPLLAARLEVAELVLINPMVPTPGESASAWWAATGQSEAMAAAARAGGYPSDFDLEGTFLHDVDPGERVVLAEHEREELGAAFEDPWPLRSWPDVPVRVVASASDRLFPADFVARVARARLDVATTVVPGGHLSPLSRPAEMTAALLGDGVPAAGAGA</sequence>